<proteinExistence type="predicted"/>
<name>A0ABR3G584_9PEZI</name>
<dbReference type="EMBL" id="JBBBZM010000346">
    <property type="protein sequence ID" value="KAL0630897.1"/>
    <property type="molecule type" value="Genomic_DNA"/>
</dbReference>
<evidence type="ECO:0000313" key="2">
    <source>
        <dbReference type="EMBL" id="KAL0630897.1"/>
    </source>
</evidence>
<evidence type="ECO:0000256" key="1">
    <source>
        <dbReference type="SAM" id="SignalP"/>
    </source>
</evidence>
<dbReference type="Proteomes" id="UP001447188">
    <property type="component" value="Unassembled WGS sequence"/>
</dbReference>
<keyword evidence="3" id="KW-1185">Reference proteome</keyword>
<evidence type="ECO:0000313" key="3">
    <source>
        <dbReference type="Proteomes" id="UP001447188"/>
    </source>
</evidence>
<protein>
    <submittedName>
        <fullName evidence="2">Uncharacterized protein</fullName>
    </submittedName>
</protein>
<gene>
    <name evidence="2" type="ORF">Q9L58_010252</name>
</gene>
<sequence length="170" mass="17682">MLSKVIVYATLLATSALGAALPAVEAAEKRGIDVRGAIPSDATAIPGGFTFEFGSEASAWVHAQIALGESSANIGIGMFTVKECGDGRGAWFENVQYGARNTDVLPYRYWSVGIAGRALKSNEKLAFSQKGRGANNIADYCATPISAAAPGAGVGCFNVQDINCFQLSRA</sequence>
<feature type="signal peptide" evidence="1">
    <location>
        <begin position="1"/>
        <end position="26"/>
    </location>
</feature>
<reference evidence="2 3" key="1">
    <citation type="submission" date="2024-02" db="EMBL/GenBank/DDBJ databases">
        <title>Discinaceae phylogenomics.</title>
        <authorList>
            <person name="Dirks A.C."/>
            <person name="James T.Y."/>
        </authorList>
    </citation>
    <scope>NUCLEOTIDE SEQUENCE [LARGE SCALE GENOMIC DNA]</scope>
    <source>
        <strain evidence="2 3">ACD0624</strain>
    </source>
</reference>
<accession>A0ABR3G584</accession>
<keyword evidence="1" id="KW-0732">Signal</keyword>
<feature type="chain" id="PRO_5046736068" evidence="1">
    <location>
        <begin position="27"/>
        <end position="170"/>
    </location>
</feature>
<organism evidence="2 3">
    <name type="scientific">Discina gigas</name>
    <dbReference type="NCBI Taxonomy" id="1032678"/>
    <lineage>
        <taxon>Eukaryota</taxon>
        <taxon>Fungi</taxon>
        <taxon>Dikarya</taxon>
        <taxon>Ascomycota</taxon>
        <taxon>Pezizomycotina</taxon>
        <taxon>Pezizomycetes</taxon>
        <taxon>Pezizales</taxon>
        <taxon>Discinaceae</taxon>
        <taxon>Discina</taxon>
    </lineage>
</organism>
<comment type="caution">
    <text evidence="2">The sequence shown here is derived from an EMBL/GenBank/DDBJ whole genome shotgun (WGS) entry which is preliminary data.</text>
</comment>